<dbReference type="Pfam" id="PF04327">
    <property type="entry name" value="Peptidase_Prp"/>
    <property type="match status" value="1"/>
</dbReference>
<dbReference type="PANTHER" id="PTHR39178">
    <property type="entry name" value="HYPOTHETICAL RIBOSOME-ASSOCIATED PROTEIN"/>
    <property type="match status" value="1"/>
</dbReference>
<evidence type="ECO:0000256" key="2">
    <source>
        <dbReference type="ARBA" id="ARBA00022670"/>
    </source>
</evidence>
<keyword evidence="3" id="KW-0378">Hydrolase</keyword>
<dbReference type="Proteomes" id="UP000075683">
    <property type="component" value="Unassembled WGS sequence"/>
</dbReference>
<accession>A0A150LG75</accession>
<dbReference type="InterPro" id="IPR036764">
    <property type="entry name" value="Peptidase_Prp_sf"/>
</dbReference>
<sequence length="111" mass="12063">MIKVTVHQSERGEIAAFTVEGHANFARYGSDLVCAGVSAVVFGALNGIVELTGVVPKVEEGGEGGYLHCEIPGDVPDEKRPEVDLLLKAMVVSLRTIEKDYGKYIRITFQR</sequence>
<comment type="caution">
    <text evidence="7">The sequence shown here is derived from an EMBL/GenBank/DDBJ whole genome shotgun (WGS) entry which is preliminary data.</text>
</comment>
<evidence type="ECO:0000256" key="3">
    <source>
        <dbReference type="ARBA" id="ARBA00022801"/>
    </source>
</evidence>
<evidence type="ECO:0000256" key="5">
    <source>
        <dbReference type="ARBA" id="ARBA00044503"/>
    </source>
</evidence>
<dbReference type="PANTHER" id="PTHR39178:SF1">
    <property type="entry name" value="RIBOSOMAL-PROCESSING CYSTEINE PROTEASE PRP"/>
    <property type="match status" value="1"/>
</dbReference>
<dbReference type="RefSeq" id="WP_061569710.1">
    <property type="nucleotide sequence ID" value="NZ_LQYT01000113.1"/>
</dbReference>
<dbReference type="OrthoDB" id="48998at2"/>
<dbReference type="NCBIfam" id="NF011126">
    <property type="entry name" value="PRK14553.1-6"/>
    <property type="match status" value="1"/>
</dbReference>
<dbReference type="EMBL" id="LQYT01000113">
    <property type="protein sequence ID" value="KYD11235.1"/>
    <property type="molecule type" value="Genomic_DNA"/>
</dbReference>
<proteinExistence type="inferred from homology"/>
<dbReference type="STRING" id="301148.B4135_3350"/>
<dbReference type="InterPro" id="IPR007422">
    <property type="entry name" value="Peptidase_Prp"/>
</dbReference>
<keyword evidence="1" id="KW-0690">Ribosome biogenesis</keyword>
<evidence type="ECO:0000313" key="8">
    <source>
        <dbReference type="Proteomes" id="UP000075683"/>
    </source>
</evidence>
<dbReference type="GO" id="GO:0008234">
    <property type="term" value="F:cysteine-type peptidase activity"/>
    <property type="evidence" value="ECO:0007669"/>
    <property type="project" value="UniProtKB-KW"/>
</dbReference>
<evidence type="ECO:0000256" key="6">
    <source>
        <dbReference type="ARBA" id="ARBA00044538"/>
    </source>
</evidence>
<dbReference type="AlphaFoldDB" id="A0A150LG75"/>
<dbReference type="GO" id="GO:0042254">
    <property type="term" value="P:ribosome biogenesis"/>
    <property type="evidence" value="ECO:0007669"/>
    <property type="project" value="UniProtKB-KW"/>
</dbReference>
<organism evidence="7 8">
    <name type="scientific">Caldibacillus debilis</name>
    <dbReference type="NCBI Taxonomy" id="301148"/>
    <lineage>
        <taxon>Bacteria</taxon>
        <taxon>Bacillati</taxon>
        <taxon>Bacillota</taxon>
        <taxon>Bacilli</taxon>
        <taxon>Bacillales</taxon>
        <taxon>Bacillaceae</taxon>
        <taxon>Caldibacillus</taxon>
    </lineage>
</organism>
<protein>
    <recommendedName>
        <fullName evidence="6">Ribosomal processing cysteine protease Prp</fullName>
    </recommendedName>
</protein>
<keyword evidence="4" id="KW-0788">Thiol protease</keyword>
<keyword evidence="2" id="KW-0645">Protease</keyword>
<evidence type="ECO:0000256" key="1">
    <source>
        <dbReference type="ARBA" id="ARBA00022517"/>
    </source>
</evidence>
<dbReference type="CDD" id="cd16332">
    <property type="entry name" value="Prp-like"/>
    <property type="match status" value="1"/>
</dbReference>
<evidence type="ECO:0000313" key="7">
    <source>
        <dbReference type="EMBL" id="KYD11235.1"/>
    </source>
</evidence>
<comment type="similarity">
    <text evidence="5">Belongs to the Prp family.</text>
</comment>
<dbReference type="SUPFAM" id="SSF118010">
    <property type="entry name" value="TM1457-like"/>
    <property type="match status" value="1"/>
</dbReference>
<reference evidence="7 8" key="1">
    <citation type="submission" date="2016-01" db="EMBL/GenBank/DDBJ databases">
        <title>Draft Genome Sequences of Seven Thermophilic Sporeformers Isolated from Foods.</title>
        <authorList>
            <person name="Berendsen E.M."/>
            <person name="Wells-Bennik M.H."/>
            <person name="Krawcyk A.O."/>
            <person name="De Jong A."/>
            <person name="Holsappel S."/>
            <person name="Eijlander R.T."/>
            <person name="Kuipers O.P."/>
        </authorList>
    </citation>
    <scope>NUCLEOTIDE SEQUENCE [LARGE SCALE GENOMIC DNA]</scope>
    <source>
        <strain evidence="7 8">B4135</strain>
    </source>
</reference>
<evidence type="ECO:0000256" key="4">
    <source>
        <dbReference type="ARBA" id="ARBA00022807"/>
    </source>
</evidence>
<dbReference type="GO" id="GO:0006508">
    <property type="term" value="P:proteolysis"/>
    <property type="evidence" value="ECO:0007669"/>
    <property type="project" value="UniProtKB-KW"/>
</dbReference>
<dbReference type="Gene3D" id="3.30.70.1490">
    <property type="entry name" value="Cysteine protease Prp"/>
    <property type="match status" value="1"/>
</dbReference>
<gene>
    <name evidence="7" type="ORF">B4135_3350</name>
</gene>
<name>A0A150LG75_9BACI</name>